<keyword evidence="9" id="KW-1185">Reference proteome</keyword>
<evidence type="ECO:0000256" key="6">
    <source>
        <dbReference type="HAMAP-Rule" id="MF_00043"/>
    </source>
</evidence>
<dbReference type="Proteomes" id="UP000249949">
    <property type="component" value="Chromosome"/>
</dbReference>
<dbReference type="GO" id="GO:0003746">
    <property type="term" value="F:translation elongation factor activity"/>
    <property type="evidence" value="ECO:0007669"/>
    <property type="project" value="UniProtKB-UniRule"/>
</dbReference>
<dbReference type="InterPro" id="IPR036219">
    <property type="entry name" value="eEF-1beta-like_sf"/>
</dbReference>
<protein>
    <recommendedName>
        <fullName evidence="3 6">Elongation factor 1-beta</fullName>
        <shortName evidence="6">EF-1-beta</shortName>
    </recommendedName>
    <alternativeName>
        <fullName evidence="6">aEF-1beta</fullName>
    </alternativeName>
</protein>
<dbReference type="OrthoDB" id="84643at2157"/>
<dbReference type="RefSeq" id="WP_067959041.1">
    <property type="nucleotide sequence ID" value="NZ_CP021324.1"/>
</dbReference>
<feature type="domain" description="Translation elongation factor EF1B beta/delta subunit guanine nucleotide exchange" evidence="7">
    <location>
        <begin position="3"/>
        <end position="88"/>
    </location>
</feature>
<dbReference type="PANTHER" id="PTHR39647">
    <property type="entry name" value="ELONGATION FACTOR 1-BETA"/>
    <property type="match status" value="1"/>
</dbReference>
<dbReference type="InterPro" id="IPR004542">
    <property type="entry name" value="Transl_elong_EF1B_B_arc"/>
</dbReference>
<dbReference type="HAMAP" id="MF_00043">
    <property type="entry name" value="EF1_beta"/>
    <property type="match status" value="1"/>
</dbReference>
<dbReference type="NCBIfam" id="NF001670">
    <property type="entry name" value="PRK00435.1"/>
    <property type="match status" value="1"/>
</dbReference>
<evidence type="ECO:0000256" key="1">
    <source>
        <dbReference type="ARBA" id="ARBA00003815"/>
    </source>
</evidence>
<dbReference type="PIRSF" id="PIRSF006521">
    <property type="entry name" value="Transl_elong_EF1B_B_arc"/>
    <property type="match status" value="1"/>
</dbReference>
<evidence type="ECO:0000256" key="4">
    <source>
        <dbReference type="ARBA" id="ARBA00022768"/>
    </source>
</evidence>
<sequence length="88" mass="9781">MTDIVLIAKILPTGMEVDLDKLAETVKTSLKDGITLNRHEKEPLAFGLECLKAQFVLEDKEGQMDSLEDTVRAVEGVSEFEVLSMSRN</sequence>
<accession>A0A2Z2HJS6</accession>
<evidence type="ECO:0000256" key="3">
    <source>
        <dbReference type="ARBA" id="ARBA00017600"/>
    </source>
</evidence>
<reference evidence="8 9" key="1">
    <citation type="journal article" date="2017" name="Environ. Microbiol.">
        <title>Genome and epigenome of a novel marine Thaumarchaeota strain suggest viral infection, phosphorothioation DNA modification and multiple restriction systems.</title>
        <authorList>
            <person name="Ahlgren N.A."/>
            <person name="Chen Y."/>
            <person name="Needham D.M."/>
            <person name="Parada A.E."/>
            <person name="Sachdeva R."/>
            <person name="Trinh V."/>
            <person name="Chen T."/>
            <person name="Fuhrman J.A."/>
        </authorList>
    </citation>
    <scope>NUCLEOTIDE SEQUENCE [LARGE SCALE GENOMIC DNA]</scope>
    <source>
        <strain evidence="8 9">SPOT01</strain>
    </source>
</reference>
<dbReference type="SUPFAM" id="SSF54984">
    <property type="entry name" value="eEF-1beta-like"/>
    <property type="match status" value="1"/>
</dbReference>
<gene>
    <name evidence="6 8" type="primary">ef1b</name>
    <name evidence="8" type="ORF">NMSP_0452</name>
</gene>
<dbReference type="PANTHER" id="PTHR39647:SF1">
    <property type="entry name" value="ELONGATION FACTOR 1-BETA"/>
    <property type="match status" value="1"/>
</dbReference>
<organism evidence="8 9">
    <name type="scientific">Candidatus Nitrosomarinus catalinensis</name>
    <dbReference type="NCBI Taxonomy" id="1898749"/>
    <lineage>
        <taxon>Archaea</taxon>
        <taxon>Nitrososphaerota</taxon>
        <taxon>Nitrososphaeria</taxon>
        <taxon>Nitrosopumilales</taxon>
        <taxon>Nitrosopumilaceae</taxon>
        <taxon>Candidatus Nitrosomarinus</taxon>
    </lineage>
</organism>
<evidence type="ECO:0000256" key="2">
    <source>
        <dbReference type="ARBA" id="ARBA00007411"/>
    </source>
</evidence>
<evidence type="ECO:0000256" key="5">
    <source>
        <dbReference type="ARBA" id="ARBA00022917"/>
    </source>
</evidence>
<dbReference type="GeneID" id="32900948"/>
<comment type="similarity">
    <text evidence="2 6">Belongs to the EF-1-beta/EF-1-delta family.</text>
</comment>
<dbReference type="InterPro" id="IPR014717">
    <property type="entry name" value="Transl_elong_EF1B/ribsomal_bS6"/>
</dbReference>
<dbReference type="CDD" id="cd00292">
    <property type="entry name" value="EF1B"/>
    <property type="match status" value="1"/>
</dbReference>
<dbReference type="AlphaFoldDB" id="A0A2Z2HJS6"/>
<dbReference type="NCBIfam" id="TIGR00489">
    <property type="entry name" value="aEF-1_beta"/>
    <property type="match status" value="1"/>
</dbReference>
<dbReference type="EMBL" id="CP021324">
    <property type="protein sequence ID" value="ARS64075.1"/>
    <property type="molecule type" value="Genomic_DNA"/>
</dbReference>
<comment type="function">
    <text evidence="1 6">Promotes the exchange of GDP for GTP in EF-1-alpha/GDP, thus allowing the regeneration of EF-1-alpha/GTP that could then be used to form the ternary complex EF-1-alpha/GTP/AAtRNA.</text>
</comment>
<name>A0A2Z2HJS6_9ARCH</name>
<evidence type="ECO:0000313" key="9">
    <source>
        <dbReference type="Proteomes" id="UP000249949"/>
    </source>
</evidence>
<evidence type="ECO:0000259" key="7">
    <source>
        <dbReference type="SMART" id="SM00888"/>
    </source>
</evidence>
<proteinExistence type="inferred from homology"/>
<dbReference type="Gene3D" id="3.30.70.60">
    <property type="match status" value="1"/>
</dbReference>
<keyword evidence="5 6" id="KW-0648">Protein biosynthesis</keyword>
<dbReference type="KEGG" id="nct:NMSP_0452"/>
<dbReference type="SMART" id="SM00888">
    <property type="entry name" value="EF1_GNE"/>
    <property type="match status" value="1"/>
</dbReference>
<dbReference type="Pfam" id="PF00736">
    <property type="entry name" value="EF1_GNE"/>
    <property type="match status" value="1"/>
</dbReference>
<dbReference type="InterPro" id="IPR014038">
    <property type="entry name" value="EF1B_bsu/dsu_GNE"/>
</dbReference>
<keyword evidence="4 6" id="KW-0251">Elongation factor</keyword>
<evidence type="ECO:0000313" key="8">
    <source>
        <dbReference type="EMBL" id="ARS64075.1"/>
    </source>
</evidence>